<dbReference type="GO" id="GO:0000127">
    <property type="term" value="C:transcription factor TFIIIC complex"/>
    <property type="evidence" value="ECO:0007669"/>
    <property type="project" value="InterPro"/>
</dbReference>
<keyword evidence="2" id="KW-0238">DNA-binding</keyword>
<evidence type="ECO:0008006" key="10">
    <source>
        <dbReference type="Google" id="ProtNLM"/>
    </source>
</evidence>
<dbReference type="PANTHER" id="PTHR13230">
    <property type="entry name" value="GENERAL TRANSCRIPTION FACTOR IIIC, POLYPEPTIDE 5"/>
    <property type="match status" value="1"/>
</dbReference>
<keyword evidence="4" id="KW-0539">Nucleus</keyword>
<dbReference type="GO" id="GO:0001003">
    <property type="term" value="F:RNA polymerase III type 2 promoter sequence-specific DNA binding"/>
    <property type="evidence" value="ECO:0007669"/>
    <property type="project" value="TreeGrafter"/>
</dbReference>
<evidence type="ECO:0000256" key="5">
    <source>
        <dbReference type="SAM" id="MobiDB-lite"/>
    </source>
</evidence>
<organism evidence="8 9">
    <name type="scientific">Rhizopus microsporus</name>
    <dbReference type="NCBI Taxonomy" id="58291"/>
    <lineage>
        <taxon>Eukaryota</taxon>
        <taxon>Fungi</taxon>
        <taxon>Fungi incertae sedis</taxon>
        <taxon>Mucoromycota</taxon>
        <taxon>Mucoromycotina</taxon>
        <taxon>Mucoromycetes</taxon>
        <taxon>Mucorales</taxon>
        <taxon>Mucorineae</taxon>
        <taxon>Rhizopodaceae</taxon>
        <taxon>Rhizopus</taxon>
    </lineage>
</organism>
<protein>
    <recommendedName>
        <fullName evidence="10">Transcription factor IIIC subunit 5 HTH domain-containing protein</fullName>
    </recommendedName>
</protein>
<evidence type="ECO:0000313" key="9">
    <source>
        <dbReference type="Proteomes" id="UP000242381"/>
    </source>
</evidence>
<keyword evidence="3" id="KW-0804">Transcription</keyword>
<dbReference type="Pfam" id="PF09734">
    <property type="entry name" value="Tau95"/>
    <property type="match status" value="1"/>
</dbReference>
<dbReference type="InterPro" id="IPR040454">
    <property type="entry name" value="TF_IIIC_Tfc1/Sfc1"/>
</dbReference>
<comment type="subcellular location">
    <subcellularLocation>
        <location evidence="1">Nucleus</location>
    </subcellularLocation>
</comment>
<reference evidence="8 9" key="1">
    <citation type="journal article" date="2016" name="Proc. Natl. Acad. Sci. U.S.A.">
        <title>Lipid metabolic changes in an early divergent fungus govern the establishment of a mutualistic symbiosis with endobacteria.</title>
        <authorList>
            <person name="Lastovetsky O.A."/>
            <person name="Gaspar M.L."/>
            <person name="Mondo S.J."/>
            <person name="LaButti K.M."/>
            <person name="Sandor L."/>
            <person name="Grigoriev I.V."/>
            <person name="Henry S.A."/>
            <person name="Pawlowska T.E."/>
        </authorList>
    </citation>
    <scope>NUCLEOTIDE SEQUENCE [LARGE SCALE GENOMIC DNA]</scope>
    <source>
        <strain evidence="8 9">ATCC 11559</strain>
    </source>
</reference>
<evidence type="ECO:0000256" key="4">
    <source>
        <dbReference type="ARBA" id="ARBA00023242"/>
    </source>
</evidence>
<dbReference type="EMBL" id="KV921314">
    <property type="protein sequence ID" value="ORE19205.1"/>
    <property type="molecule type" value="Genomic_DNA"/>
</dbReference>
<evidence type="ECO:0000259" key="7">
    <source>
        <dbReference type="Pfam" id="PF17682"/>
    </source>
</evidence>
<dbReference type="OMA" id="PPEYFVR"/>
<dbReference type="PANTHER" id="PTHR13230:SF5">
    <property type="entry name" value="GENERAL TRANSCRIPTION FACTOR 3C POLYPEPTIDE 5"/>
    <property type="match status" value="1"/>
</dbReference>
<dbReference type="GO" id="GO:0005634">
    <property type="term" value="C:nucleus"/>
    <property type="evidence" value="ECO:0007669"/>
    <property type="project" value="UniProtKB-SubCell"/>
</dbReference>
<dbReference type="InterPro" id="IPR019136">
    <property type="entry name" value="TF_IIIC_su-5_HTH"/>
</dbReference>
<dbReference type="InterPro" id="IPR042536">
    <property type="entry name" value="TFIIIC_tauA_Sfc1"/>
</dbReference>
<sequence length="551" mass="63797">MPDYEPSPLIPIGDKKFLDIEYPGIVKRTKRAIKTLGGEKALAQSLANKTQVNLRFRPEDPFSHPIHGDIIPTSKLLAKVTRRVKRNKKTGQVEETDDDWRTEIVGSVTHSVRFRALADVQHIVPNTDRIRKLTQSLTTGNVQNIMEYEPAKDDDNIEDFRNIPPPVFTARQAAFEYNYRQNLPVIRVKVKQPDGSYKIELVNRQTRKALEITFVRYDTENIPMKSWQIIKEPPNPQAKRAVDIVTELFKQKPIWNRYTIKCIVEPQYYHYLTTALAMNGYTFTNGPWRGAFIKYGVDPRKDQAYAVYQTLDFRSFHSIDGKMARYKGIRSAVNKPKAAQVEEVDLTGKQYFDGKSIPGPTSKYQLSEVTDPDITPLIHKRQYMRSEPNANTGFYYQCVYDRIRKALRDKHSHLINKHEPLPMPDLEKGLLEEIEKEKLKEDKNEELEVAEKAVAEAQTEAKKPNSSKRLKDMVDEYMEGLQKLNNGKTKYLEPDDDSDLDIMDTLEEYDEDFDIFNDDDENDEAEDENAQEDNMDIDKDMDDENVTEVTE</sequence>
<dbReference type="Gene3D" id="3.30.200.160">
    <property type="entry name" value="TFIIIC, subcomplex tauA, subunit Sfc1, barrel domain"/>
    <property type="match status" value="1"/>
</dbReference>
<accession>A0A1X0S4L7</accession>
<dbReference type="AlphaFoldDB" id="A0A1X0S4L7"/>
<evidence type="ECO:0000259" key="6">
    <source>
        <dbReference type="Pfam" id="PF09734"/>
    </source>
</evidence>
<dbReference type="Proteomes" id="UP000242381">
    <property type="component" value="Unassembled WGS sequence"/>
</dbReference>
<dbReference type="GO" id="GO:0006384">
    <property type="term" value="P:transcription initiation at RNA polymerase III promoter"/>
    <property type="evidence" value="ECO:0007669"/>
    <property type="project" value="InterPro"/>
</dbReference>
<dbReference type="InterPro" id="IPR041499">
    <property type="entry name" value="Tfc1/Sfc1_N"/>
</dbReference>
<name>A0A1X0S4L7_RHIZD</name>
<dbReference type="VEuPathDB" id="FungiDB:BCV72DRAFT_277174"/>
<feature type="domain" description="Transcription factor IIIC subunit 5 HTH" evidence="6">
    <location>
        <begin position="163"/>
        <end position="314"/>
    </location>
</feature>
<feature type="domain" description="Transcription factor IIIC subunit Tfc1/Sfc1 triple barrel" evidence="7">
    <location>
        <begin position="20"/>
        <end position="122"/>
    </location>
</feature>
<evidence type="ECO:0000256" key="1">
    <source>
        <dbReference type="ARBA" id="ARBA00004123"/>
    </source>
</evidence>
<evidence type="ECO:0000256" key="3">
    <source>
        <dbReference type="ARBA" id="ARBA00023163"/>
    </source>
</evidence>
<feature type="region of interest" description="Disordered" evidence="5">
    <location>
        <begin position="511"/>
        <end position="551"/>
    </location>
</feature>
<gene>
    <name evidence="8" type="ORF">BCV71DRAFT_197737</name>
</gene>
<evidence type="ECO:0000256" key="2">
    <source>
        <dbReference type="ARBA" id="ARBA00023125"/>
    </source>
</evidence>
<proteinExistence type="predicted"/>
<evidence type="ECO:0000313" key="8">
    <source>
        <dbReference type="EMBL" id="ORE19205.1"/>
    </source>
</evidence>
<dbReference type="GO" id="GO:0001002">
    <property type="term" value="F:RNA polymerase III type 1 promoter sequence-specific DNA binding"/>
    <property type="evidence" value="ECO:0007669"/>
    <property type="project" value="TreeGrafter"/>
</dbReference>
<dbReference type="Pfam" id="PF17682">
    <property type="entry name" value="Tau95_N"/>
    <property type="match status" value="1"/>
</dbReference>